<dbReference type="Proteomes" id="UP001300745">
    <property type="component" value="Unassembled WGS sequence"/>
</dbReference>
<dbReference type="PANTHER" id="PTHR43884:SF20">
    <property type="entry name" value="ACYL-COA DEHYDROGENASE FADE28"/>
    <property type="match status" value="1"/>
</dbReference>
<dbReference type="InterPro" id="IPR009075">
    <property type="entry name" value="AcylCo_DH/oxidase_C"/>
</dbReference>
<dbReference type="Gene3D" id="1.20.140.10">
    <property type="entry name" value="Butyryl-CoA Dehydrogenase, subunit A, domain 3"/>
    <property type="match status" value="1"/>
</dbReference>
<evidence type="ECO:0000256" key="2">
    <source>
        <dbReference type="ARBA" id="ARBA00009347"/>
    </source>
</evidence>
<dbReference type="PANTHER" id="PTHR43884">
    <property type="entry name" value="ACYL-COA DEHYDROGENASE"/>
    <property type="match status" value="1"/>
</dbReference>
<evidence type="ECO:0000313" key="8">
    <source>
        <dbReference type="Proteomes" id="UP001300745"/>
    </source>
</evidence>
<reference evidence="7 8" key="1">
    <citation type="submission" date="2022-11" db="EMBL/GenBank/DDBJ databases">
        <title>Mycobacterium sp. nov.</title>
        <authorList>
            <person name="Papic B."/>
            <person name="Spicic S."/>
            <person name="Duvnjak S."/>
        </authorList>
    </citation>
    <scope>NUCLEOTIDE SEQUENCE [LARGE SCALE GENOMIC DNA]</scope>
    <source>
        <strain evidence="7 8">CVI_P4</strain>
    </source>
</reference>
<sequence>MSSDLLEDLRKATRRAIESGTRDVVDELDLAAMLVDPNHGGLGMGDREIALVAGELGAAVSPSAFLPTAVLAPTLLAFVDNNASALLVSLPDTRYAVALDGLNGARADHVESVSASRSADGGWRLSGTATGLTASAHADAVLVLANGQDGVALHRLEGAAGTLTPAEELDSGRGLVEIALDEAPSTMLAGPAMAVPAAEAAYRRALIALSAEQVGIARSCLHTTVEYAKTRTQFGAPIGSFQAVKHRCTDVLLDTELAESVVHQAIESEARPDAELAFVLGTRAAVLAAETCIHVHGGIGFTWEHSAHRYLRRARVNATLLGPPGLHRDAIAESAGINRI</sequence>
<comment type="cofactor">
    <cofactor evidence="1">
        <name>FAD</name>
        <dbReference type="ChEBI" id="CHEBI:57692"/>
    </cofactor>
</comment>
<dbReference type="RefSeq" id="WP_265996600.1">
    <property type="nucleotide sequence ID" value="NZ_JAPJDN010000006.1"/>
</dbReference>
<feature type="domain" description="Acyl-CoA dehydrogenase/oxidase C-terminal" evidence="6">
    <location>
        <begin position="207"/>
        <end position="334"/>
    </location>
</feature>
<dbReference type="SUPFAM" id="SSF47203">
    <property type="entry name" value="Acyl-CoA dehydrogenase C-terminal domain-like"/>
    <property type="match status" value="1"/>
</dbReference>
<comment type="caution">
    <text evidence="7">The sequence shown here is derived from an EMBL/GenBank/DDBJ whole genome shotgun (WGS) entry which is preliminary data.</text>
</comment>
<evidence type="ECO:0000256" key="1">
    <source>
        <dbReference type="ARBA" id="ARBA00001974"/>
    </source>
</evidence>
<comment type="similarity">
    <text evidence="2">Belongs to the acyl-CoA dehydrogenase family.</text>
</comment>
<dbReference type="InterPro" id="IPR046373">
    <property type="entry name" value="Acyl-CoA_Oxase/DH_mid-dom_sf"/>
</dbReference>
<keyword evidence="4" id="KW-0274">FAD</keyword>
<evidence type="ECO:0000259" key="6">
    <source>
        <dbReference type="Pfam" id="PF00441"/>
    </source>
</evidence>
<dbReference type="Gene3D" id="2.40.110.10">
    <property type="entry name" value="Butyryl-CoA Dehydrogenase, subunit A, domain 2"/>
    <property type="match status" value="1"/>
</dbReference>
<gene>
    <name evidence="7" type="ORF">ORI27_10010</name>
</gene>
<organism evidence="7 8">
    <name type="scientific">Mycobacterium pinniadriaticum</name>
    <dbReference type="NCBI Taxonomy" id="2994102"/>
    <lineage>
        <taxon>Bacteria</taxon>
        <taxon>Bacillati</taxon>
        <taxon>Actinomycetota</taxon>
        <taxon>Actinomycetes</taxon>
        <taxon>Mycobacteriales</taxon>
        <taxon>Mycobacteriaceae</taxon>
        <taxon>Mycobacterium</taxon>
    </lineage>
</organism>
<dbReference type="InterPro" id="IPR037069">
    <property type="entry name" value="AcylCoA_DH/ox_N_sf"/>
</dbReference>
<dbReference type="Gene3D" id="1.10.540.10">
    <property type="entry name" value="Acyl-CoA dehydrogenase/oxidase, N-terminal domain"/>
    <property type="match status" value="1"/>
</dbReference>
<proteinExistence type="inferred from homology"/>
<keyword evidence="3" id="KW-0285">Flavoprotein</keyword>
<dbReference type="SUPFAM" id="SSF56645">
    <property type="entry name" value="Acyl-CoA dehydrogenase NM domain-like"/>
    <property type="match status" value="1"/>
</dbReference>
<dbReference type="InterPro" id="IPR009100">
    <property type="entry name" value="AcylCoA_DH/oxidase_NM_dom_sf"/>
</dbReference>
<dbReference type="Pfam" id="PF00441">
    <property type="entry name" value="Acyl-CoA_dh_1"/>
    <property type="match status" value="1"/>
</dbReference>
<name>A0ABT3SBY8_9MYCO</name>
<protein>
    <submittedName>
        <fullName evidence="7">Acyl-CoA/acyl-ACP dehydrogenase</fullName>
    </submittedName>
</protein>
<dbReference type="InterPro" id="IPR036250">
    <property type="entry name" value="AcylCo_DH-like_C"/>
</dbReference>
<keyword evidence="8" id="KW-1185">Reference proteome</keyword>
<dbReference type="EMBL" id="JAPJDO010000006">
    <property type="protein sequence ID" value="MCX2937036.1"/>
    <property type="molecule type" value="Genomic_DNA"/>
</dbReference>
<keyword evidence="5" id="KW-0560">Oxidoreductase</keyword>
<evidence type="ECO:0000256" key="5">
    <source>
        <dbReference type="ARBA" id="ARBA00023002"/>
    </source>
</evidence>
<evidence type="ECO:0000313" key="7">
    <source>
        <dbReference type="EMBL" id="MCX2937036.1"/>
    </source>
</evidence>
<evidence type="ECO:0000256" key="4">
    <source>
        <dbReference type="ARBA" id="ARBA00022827"/>
    </source>
</evidence>
<accession>A0ABT3SBY8</accession>
<evidence type="ECO:0000256" key="3">
    <source>
        <dbReference type="ARBA" id="ARBA00022630"/>
    </source>
</evidence>